<dbReference type="PANTHER" id="PTHR46268">
    <property type="entry name" value="STRESS RESPONSE PROTEIN NHAX"/>
    <property type="match status" value="1"/>
</dbReference>
<reference evidence="3 4" key="1">
    <citation type="submission" date="2013-09" db="EMBL/GenBank/DDBJ databases">
        <title>Whole genome sequencing of Halarchaeum acidiphilum strain MH1-52-1.</title>
        <authorList>
            <person name="Shimane Y."/>
            <person name="Minegishi H."/>
            <person name="Nishi S."/>
            <person name="Echigo A."/>
            <person name="Shuto A."/>
            <person name="Konishi M."/>
            <person name="Ito T."/>
            <person name="Ohkuma M."/>
            <person name="Ohta Y."/>
            <person name="Nagano Y."/>
            <person name="Tsubouchi T."/>
            <person name="Mori K."/>
            <person name="Usui K."/>
            <person name="Kamekura M."/>
            <person name="Usami R."/>
            <person name="Takaki Y."/>
            <person name="Hatada Y."/>
        </authorList>
    </citation>
    <scope>NUCLEOTIDE SEQUENCE [LARGE SCALE GENOMIC DNA]</scope>
    <source>
        <strain evidence="3 4">JCM 16109</strain>
    </source>
</reference>
<evidence type="ECO:0000313" key="4">
    <source>
        <dbReference type="Proteomes" id="UP000016986"/>
    </source>
</evidence>
<proteinExistence type="inferred from homology"/>
<evidence type="ECO:0000313" key="3">
    <source>
        <dbReference type="EMBL" id="GAD52898.1"/>
    </source>
</evidence>
<evidence type="ECO:0000259" key="2">
    <source>
        <dbReference type="Pfam" id="PF00582"/>
    </source>
</evidence>
<comment type="caution">
    <text evidence="3">The sequence shown here is derived from an EMBL/GenBank/DDBJ whole genome shotgun (WGS) entry which is preliminary data.</text>
</comment>
<dbReference type="AlphaFoldDB" id="U3ADQ9"/>
<evidence type="ECO:0000256" key="1">
    <source>
        <dbReference type="ARBA" id="ARBA00008791"/>
    </source>
</evidence>
<dbReference type="Proteomes" id="UP000016986">
    <property type="component" value="Unassembled WGS sequence"/>
</dbReference>
<dbReference type="eggNOG" id="arCOG02053">
    <property type="taxonomic scope" value="Archaea"/>
</dbReference>
<accession>U3ADQ9</accession>
<dbReference type="PANTHER" id="PTHR46268:SF6">
    <property type="entry name" value="UNIVERSAL STRESS PROTEIN UP12"/>
    <property type="match status" value="1"/>
</dbReference>
<dbReference type="RefSeq" id="WP_020221229.1">
    <property type="nucleotide sequence ID" value="NZ_BANO01000043.1"/>
</dbReference>
<gene>
    <name evidence="3" type="ORF">MBEHAL_1658</name>
</gene>
<comment type="similarity">
    <text evidence="1">Belongs to the universal stress protein A family.</text>
</comment>
<dbReference type="Pfam" id="PF00582">
    <property type="entry name" value="Usp"/>
    <property type="match status" value="1"/>
</dbReference>
<dbReference type="SUPFAM" id="SSF52402">
    <property type="entry name" value="Adenine nucleotide alpha hydrolases-like"/>
    <property type="match status" value="1"/>
</dbReference>
<dbReference type="Gene3D" id="3.40.50.620">
    <property type="entry name" value="HUPs"/>
    <property type="match status" value="1"/>
</dbReference>
<keyword evidence="4" id="KW-1185">Reference proteome</keyword>
<dbReference type="InterPro" id="IPR006015">
    <property type="entry name" value="Universal_stress_UspA"/>
</dbReference>
<name>U3ADQ9_9EURY</name>
<dbReference type="EMBL" id="BATA01000039">
    <property type="protein sequence ID" value="GAD52898.1"/>
    <property type="molecule type" value="Genomic_DNA"/>
</dbReference>
<dbReference type="InterPro" id="IPR014729">
    <property type="entry name" value="Rossmann-like_a/b/a_fold"/>
</dbReference>
<feature type="domain" description="UspA" evidence="2">
    <location>
        <begin position="40"/>
        <end position="179"/>
    </location>
</feature>
<protein>
    <submittedName>
        <fullName evidence="3">Hypotheical conserved protein</fullName>
    </submittedName>
</protein>
<organism evidence="3 4">
    <name type="scientific">Halarchaeum acidiphilum MH1-52-1</name>
    <dbReference type="NCBI Taxonomy" id="1261545"/>
    <lineage>
        <taxon>Archaea</taxon>
        <taxon>Methanobacteriati</taxon>
        <taxon>Methanobacteriota</taxon>
        <taxon>Stenosarchaea group</taxon>
        <taxon>Halobacteria</taxon>
        <taxon>Halobacteriales</taxon>
        <taxon>Halobacteriaceae</taxon>
    </lineage>
</organism>
<dbReference type="PRINTS" id="PR01438">
    <property type="entry name" value="UNVRSLSTRESS"/>
</dbReference>
<dbReference type="CDD" id="cd00293">
    <property type="entry name" value="USP-like"/>
    <property type="match status" value="1"/>
</dbReference>
<dbReference type="InterPro" id="IPR006016">
    <property type="entry name" value="UspA"/>
</dbReference>
<sequence>MQSPPSLAAAFVPVATACASSPVERAGTTFLYAAVEARRMYDRILVPTDGSPESEEAVDEAMELADLTGATVVALYAVDTRDYSTLPESKWAALQSELRSEGEDAVEAVAERGEAAGVEVETIVAEGVPHEIILETAAGEDCDAIVMGTHGRSGVERFLLGSVTEKVVRQSDLPVLVVRVGGEE</sequence>